<name>A0AAD8UYW2_9PEZI</name>
<dbReference type="GeneID" id="85448799"/>
<comment type="caution">
    <text evidence="1">The sequence shown here is derived from an EMBL/GenBank/DDBJ whole genome shotgun (WGS) entry which is preliminary data.</text>
</comment>
<proteinExistence type="predicted"/>
<sequence length="232" mass="25124">MEGTCHRQCARQTDGHSCSIFAIPATARGDADRLASLKLLVPCAPPNVTSHTPLEQLGDSVDNTPVDILKTDPDGNGHACVPTPVPFQVTQTPEVKMQHHLPAVAAVETALVSTPPRDKKGADSSTAAFALLTDMAPDYVNHMKAAASLRPSVAAKLQAEKKAISRKLSQVNHLRETYDGIEQLCARRVETDGEIQRLDLEKTKCDKDMSALWSVATSTNGIPYPLVRLRKR</sequence>
<gene>
    <name evidence="1" type="ORF">LY79DRAFT_681242</name>
</gene>
<organism evidence="1 2">
    <name type="scientific">Colletotrichum navitas</name>
    <dbReference type="NCBI Taxonomy" id="681940"/>
    <lineage>
        <taxon>Eukaryota</taxon>
        <taxon>Fungi</taxon>
        <taxon>Dikarya</taxon>
        <taxon>Ascomycota</taxon>
        <taxon>Pezizomycotina</taxon>
        <taxon>Sordariomycetes</taxon>
        <taxon>Hypocreomycetidae</taxon>
        <taxon>Glomerellales</taxon>
        <taxon>Glomerellaceae</taxon>
        <taxon>Colletotrichum</taxon>
        <taxon>Colletotrichum graminicola species complex</taxon>
    </lineage>
</organism>
<keyword evidence="2" id="KW-1185">Reference proteome</keyword>
<evidence type="ECO:0000313" key="1">
    <source>
        <dbReference type="EMBL" id="KAK1566256.1"/>
    </source>
</evidence>
<dbReference type="RefSeq" id="XP_060407444.1">
    <property type="nucleotide sequence ID" value="XM_060564559.1"/>
</dbReference>
<dbReference type="Proteomes" id="UP001230504">
    <property type="component" value="Unassembled WGS sequence"/>
</dbReference>
<dbReference type="AlphaFoldDB" id="A0AAD8UYW2"/>
<evidence type="ECO:0000313" key="2">
    <source>
        <dbReference type="Proteomes" id="UP001230504"/>
    </source>
</evidence>
<protein>
    <submittedName>
        <fullName evidence="1">Uncharacterized protein</fullName>
    </submittedName>
</protein>
<accession>A0AAD8UYW2</accession>
<dbReference type="EMBL" id="JAHLJV010000150">
    <property type="protein sequence ID" value="KAK1566256.1"/>
    <property type="molecule type" value="Genomic_DNA"/>
</dbReference>
<reference evidence="1" key="1">
    <citation type="submission" date="2021-06" db="EMBL/GenBank/DDBJ databases">
        <title>Comparative genomics, transcriptomics and evolutionary studies reveal genomic signatures of adaptation to plant cell wall in hemibiotrophic fungi.</title>
        <authorList>
            <consortium name="DOE Joint Genome Institute"/>
            <person name="Baroncelli R."/>
            <person name="Diaz J.F."/>
            <person name="Benocci T."/>
            <person name="Peng M."/>
            <person name="Battaglia E."/>
            <person name="Haridas S."/>
            <person name="Andreopoulos W."/>
            <person name="Labutti K."/>
            <person name="Pangilinan J."/>
            <person name="Floch G.L."/>
            <person name="Makela M.R."/>
            <person name="Henrissat B."/>
            <person name="Grigoriev I.V."/>
            <person name="Crouch J.A."/>
            <person name="De Vries R.P."/>
            <person name="Sukno S.A."/>
            <person name="Thon M.R."/>
        </authorList>
    </citation>
    <scope>NUCLEOTIDE SEQUENCE</scope>
    <source>
        <strain evidence="1">CBS 125086</strain>
    </source>
</reference>